<dbReference type="Proteomes" id="UP000057737">
    <property type="component" value="Unassembled WGS sequence"/>
</dbReference>
<evidence type="ECO:0000313" key="1">
    <source>
        <dbReference type="EMBL" id="KWV54744.1"/>
    </source>
</evidence>
<gene>
    <name evidence="1" type="ORF">AS156_06695</name>
</gene>
<name>A0A109JTE5_9BRAD</name>
<protein>
    <recommendedName>
        <fullName evidence="3">Cysteine rich repeat protein</fullName>
    </recommendedName>
</protein>
<evidence type="ECO:0000313" key="2">
    <source>
        <dbReference type="Proteomes" id="UP000057737"/>
    </source>
</evidence>
<accession>A0A109JTE5</accession>
<organism evidence="1 2">
    <name type="scientific">Bradyrhizobium macuxiense</name>
    <dbReference type="NCBI Taxonomy" id="1755647"/>
    <lineage>
        <taxon>Bacteria</taxon>
        <taxon>Pseudomonadati</taxon>
        <taxon>Pseudomonadota</taxon>
        <taxon>Alphaproteobacteria</taxon>
        <taxon>Hyphomicrobiales</taxon>
        <taxon>Nitrobacteraceae</taxon>
        <taxon>Bradyrhizobium</taxon>
    </lineage>
</organism>
<dbReference type="OrthoDB" id="8245037at2"/>
<evidence type="ECO:0008006" key="3">
    <source>
        <dbReference type="Google" id="ProtNLM"/>
    </source>
</evidence>
<reference evidence="1 2" key="1">
    <citation type="submission" date="2015-11" db="EMBL/GenBank/DDBJ databases">
        <title>Draft Genome Sequence of the Strain BR 10303 (Bradyrhizobium sp.) isolated from nodules of Centrolobium paraense.</title>
        <authorList>
            <person name="Zelli J.E."/>
            <person name="Simoes-Araujo J.L."/>
            <person name="Barauna A.C."/>
            <person name="Silva K."/>
        </authorList>
    </citation>
    <scope>NUCLEOTIDE SEQUENCE [LARGE SCALE GENOMIC DNA]</scope>
    <source>
        <strain evidence="1 2">BR 10303</strain>
    </source>
</reference>
<comment type="caution">
    <text evidence="1">The sequence shown here is derived from an EMBL/GenBank/DDBJ whole genome shotgun (WGS) entry which is preliminary data.</text>
</comment>
<dbReference type="AlphaFoldDB" id="A0A109JTE5"/>
<dbReference type="EMBL" id="LNCU01000070">
    <property type="protein sequence ID" value="KWV54744.1"/>
    <property type="molecule type" value="Genomic_DNA"/>
</dbReference>
<proteinExistence type="predicted"/>
<sequence length="99" mass="11143">MNQTQGTHWFSLFQVHRLATALFVATTALCPERAFARDQPPTTEEKEACIDDVFRLCSSHIPDRTAITACLRAKQANLSKQCRYVISVRDSDKGKVDSK</sequence>
<keyword evidence="2" id="KW-1185">Reference proteome</keyword>